<evidence type="ECO:0000256" key="8">
    <source>
        <dbReference type="RuleBase" id="RU000405"/>
    </source>
</evidence>
<dbReference type="PROSITE" id="PS50125">
    <property type="entry name" value="GUANYLATE_CYCLASE_2"/>
    <property type="match status" value="1"/>
</dbReference>
<evidence type="ECO:0000259" key="11">
    <source>
        <dbReference type="PROSITE" id="PS50125"/>
    </source>
</evidence>
<organism evidence="12 13">
    <name type="scientific">Paraflavisolibacter caeni</name>
    <dbReference type="NCBI Taxonomy" id="2982496"/>
    <lineage>
        <taxon>Bacteria</taxon>
        <taxon>Pseudomonadati</taxon>
        <taxon>Bacteroidota</taxon>
        <taxon>Chitinophagia</taxon>
        <taxon>Chitinophagales</taxon>
        <taxon>Chitinophagaceae</taxon>
        <taxon>Paraflavisolibacter</taxon>
    </lineage>
</organism>
<keyword evidence="4 9" id="KW-1133">Transmembrane helix</keyword>
<dbReference type="RefSeq" id="WP_279299274.1">
    <property type="nucleotide sequence ID" value="NZ_JAOTIF010000024.1"/>
</dbReference>
<evidence type="ECO:0000256" key="4">
    <source>
        <dbReference type="ARBA" id="ARBA00022989"/>
    </source>
</evidence>
<reference evidence="12" key="1">
    <citation type="submission" date="2022-09" db="EMBL/GenBank/DDBJ databases">
        <authorList>
            <person name="Yuan C."/>
            <person name="Ke Z."/>
        </authorList>
    </citation>
    <scope>NUCLEOTIDE SEQUENCE</scope>
    <source>
        <strain evidence="12">LB-8</strain>
    </source>
</reference>
<dbReference type="SMART" id="SM00028">
    <property type="entry name" value="TPR"/>
    <property type="match status" value="6"/>
</dbReference>
<dbReference type="PROSITE" id="PS00452">
    <property type="entry name" value="GUANYLATE_CYCLASE_1"/>
    <property type="match status" value="1"/>
</dbReference>
<keyword evidence="10" id="KW-0732">Signal</keyword>
<evidence type="ECO:0000256" key="2">
    <source>
        <dbReference type="ARBA" id="ARBA00022692"/>
    </source>
</evidence>
<feature type="domain" description="Guanylate cyclase" evidence="11">
    <location>
        <begin position="456"/>
        <end position="587"/>
    </location>
</feature>
<gene>
    <name evidence="12" type="ORF">OCK74_22140</name>
</gene>
<keyword evidence="3" id="KW-0547">Nucleotide-binding</keyword>
<evidence type="ECO:0000256" key="10">
    <source>
        <dbReference type="SAM" id="SignalP"/>
    </source>
</evidence>
<evidence type="ECO:0000256" key="7">
    <source>
        <dbReference type="PROSITE-ProRule" id="PRU00339"/>
    </source>
</evidence>
<dbReference type="InterPro" id="IPR029787">
    <property type="entry name" value="Nucleotide_cyclase"/>
</dbReference>
<feature type="signal peptide" evidence="10">
    <location>
        <begin position="1"/>
        <end position="19"/>
    </location>
</feature>
<feature type="chain" id="PRO_5040862916" evidence="10">
    <location>
        <begin position="20"/>
        <end position="637"/>
    </location>
</feature>
<feature type="repeat" description="TPR" evidence="7">
    <location>
        <begin position="198"/>
        <end position="231"/>
    </location>
</feature>
<dbReference type="SUPFAM" id="SSF55073">
    <property type="entry name" value="Nucleotide cyclase"/>
    <property type="match status" value="1"/>
</dbReference>
<dbReference type="EMBL" id="JAOTIF010000024">
    <property type="protein sequence ID" value="MCU7551836.1"/>
    <property type="molecule type" value="Genomic_DNA"/>
</dbReference>
<dbReference type="Pfam" id="PF13424">
    <property type="entry name" value="TPR_12"/>
    <property type="match status" value="3"/>
</dbReference>
<evidence type="ECO:0000256" key="5">
    <source>
        <dbReference type="ARBA" id="ARBA00023136"/>
    </source>
</evidence>
<dbReference type="PROSITE" id="PS50005">
    <property type="entry name" value="TPR"/>
    <property type="match status" value="6"/>
</dbReference>
<dbReference type="GO" id="GO:0009190">
    <property type="term" value="P:cyclic nucleotide biosynthetic process"/>
    <property type="evidence" value="ECO:0007669"/>
    <property type="project" value="InterPro"/>
</dbReference>
<evidence type="ECO:0000313" key="12">
    <source>
        <dbReference type="EMBL" id="MCU7551836.1"/>
    </source>
</evidence>
<dbReference type="PANTHER" id="PTHR11920">
    <property type="entry name" value="GUANYLYL CYCLASE"/>
    <property type="match status" value="1"/>
</dbReference>
<evidence type="ECO:0000256" key="6">
    <source>
        <dbReference type="ARBA" id="ARBA00023239"/>
    </source>
</evidence>
<feature type="repeat" description="TPR" evidence="7">
    <location>
        <begin position="238"/>
        <end position="271"/>
    </location>
</feature>
<feature type="repeat" description="TPR" evidence="7">
    <location>
        <begin position="158"/>
        <end position="191"/>
    </location>
</feature>
<comment type="similarity">
    <text evidence="8">Belongs to the adenylyl cyclase class-4/guanylyl cyclase family.</text>
</comment>
<dbReference type="Proteomes" id="UP001155483">
    <property type="component" value="Unassembled WGS sequence"/>
</dbReference>
<dbReference type="GO" id="GO:0000166">
    <property type="term" value="F:nucleotide binding"/>
    <property type="evidence" value="ECO:0007669"/>
    <property type="project" value="UniProtKB-KW"/>
</dbReference>
<keyword evidence="2 9" id="KW-0812">Transmembrane</keyword>
<dbReference type="Gene3D" id="3.30.70.1230">
    <property type="entry name" value="Nucleotide cyclase"/>
    <property type="match status" value="1"/>
</dbReference>
<feature type="repeat" description="TPR" evidence="7">
    <location>
        <begin position="118"/>
        <end position="151"/>
    </location>
</feature>
<evidence type="ECO:0000313" key="13">
    <source>
        <dbReference type="Proteomes" id="UP001155483"/>
    </source>
</evidence>
<keyword evidence="13" id="KW-1185">Reference proteome</keyword>
<dbReference type="Gene3D" id="1.25.40.10">
    <property type="entry name" value="Tetratricopeptide repeat domain"/>
    <property type="match status" value="3"/>
</dbReference>
<reference evidence="12" key="2">
    <citation type="submission" date="2023-04" db="EMBL/GenBank/DDBJ databases">
        <title>Paracnuella aquatica gen. nov., sp. nov., a member of the family Chitinophagaceae isolated from a hot spring.</title>
        <authorList>
            <person name="Wang C."/>
        </authorList>
    </citation>
    <scope>NUCLEOTIDE SEQUENCE</scope>
    <source>
        <strain evidence="12">LB-8</strain>
    </source>
</reference>
<comment type="subcellular location">
    <subcellularLocation>
        <location evidence="1">Membrane</location>
    </subcellularLocation>
</comment>
<sequence length="637" mass="71738">MKKSILLFSLVLALQHISAAQNNTIDSLQVILKTAGEDTNKVNILNALSYELLYSNTDTTIYYATLAKDLSEKLNYTRGTASAYLRLGQAYNNLGSYDQSQLYLSKALAFSTDKLTTAKIYVNIGINHYEMSNYPEALKNYFTGLKAFEEAGDKRAIGSVYNNIALIYTDMGNYDEALKNHVAAKKIREANGDKRGIAGSFLNIGIIYFERGNYAEALKNYFEAKKMYEELGDKNEVALAYNHIGVVYKNQQKYVEALKNYFAALNIQEEIGDKEGIAVSYTNIGTAHLEDGKAREAMEWLMKGLQLAKEIGIKTTIQDSYLSLAAADSALGNYKDAYAYYKMYIVYRDSIANKENTEKIVQQKMQYEFDKKETQSRAEQAVTKKELQRQKLLRNGFVGGFAVVLLFAMLFLGQRNKIKKEKKRSDELLLNILPHEVANEIKLNGRSMPKTFSMVTVMFTDFKDFTRVSQNISAELLVAELDYCFSAFDKMVQKYKIEKIKTVGDAYICASGLPISSFTHATDMVSAAIEIRNFMLERKKEKESKGEIPFEMRIGIHTGPVVAGIVGVKKYAYDIWGDTVNVAARMEQNSEAGKINISGSTYELVKDKFKCVHRGKILAKNKGEIDMFFIEGSFASI</sequence>
<dbReference type="GO" id="GO:0016020">
    <property type="term" value="C:membrane"/>
    <property type="evidence" value="ECO:0007669"/>
    <property type="project" value="UniProtKB-SubCell"/>
</dbReference>
<dbReference type="SMART" id="SM00044">
    <property type="entry name" value="CYCc"/>
    <property type="match status" value="1"/>
</dbReference>
<evidence type="ECO:0000256" key="3">
    <source>
        <dbReference type="ARBA" id="ARBA00022741"/>
    </source>
</evidence>
<dbReference type="InterPro" id="IPR001054">
    <property type="entry name" value="A/G_cyclase"/>
</dbReference>
<proteinExistence type="inferred from homology"/>
<dbReference type="SUPFAM" id="SSF48452">
    <property type="entry name" value="TPR-like"/>
    <property type="match status" value="2"/>
</dbReference>
<dbReference type="CDD" id="cd07302">
    <property type="entry name" value="CHD"/>
    <property type="match status" value="1"/>
</dbReference>
<feature type="repeat" description="TPR" evidence="7">
    <location>
        <begin position="81"/>
        <end position="114"/>
    </location>
</feature>
<feature type="transmembrane region" description="Helical" evidence="9">
    <location>
        <begin position="392"/>
        <end position="413"/>
    </location>
</feature>
<evidence type="ECO:0000256" key="9">
    <source>
        <dbReference type="SAM" id="Phobius"/>
    </source>
</evidence>
<dbReference type="InterPro" id="IPR011990">
    <property type="entry name" value="TPR-like_helical_dom_sf"/>
</dbReference>
<dbReference type="InterPro" id="IPR050401">
    <property type="entry name" value="Cyclic_nucleotide_synthase"/>
</dbReference>
<feature type="repeat" description="TPR" evidence="7">
    <location>
        <begin position="278"/>
        <end position="311"/>
    </location>
</feature>
<accession>A0A9X2XZK3</accession>
<protein>
    <submittedName>
        <fullName evidence="12">Tetratricopeptide repeat protein</fullName>
    </submittedName>
</protein>
<keyword evidence="7" id="KW-0802">TPR repeat</keyword>
<dbReference type="PANTHER" id="PTHR11920:SF335">
    <property type="entry name" value="GUANYLATE CYCLASE"/>
    <property type="match status" value="1"/>
</dbReference>
<dbReference type="InterPro" id="IPR019734">
    <property type="entry name" value="TPR_rpt"/>
</dbReference>
<name>A0A9X2XZK3_9BACT</name>
<dbReference type="GO" id="GO:0004016">
    <property type="term" value="F:adenylate cyclase activity"/>
    <property type="evidence" value="ECO:0007669"/>
    <property type="project" value="UniProtKB-ARBA"/>
</dbReference>
<keyword evidence="6 8" id="KW-0456">Lyase</keyword>
<evidence type="ECO:0000256" key="1">
    <source>
        <dbReference type="ARBA" id="ARBA00004370"/>
    </source>
</evidence>
<dbReference type="InterPro" id="IPR018297">
    <property type="entry name" value="A/G_cyclase_CS"/>
</dbReference>
<dbReference type="GO" id="GO:0035556">
    <property type="term" value="P:intracellular signal transduction"/>
    <property type="evidence" value="ECO:0007669"/>
    <property type="project" value="InterPro"/>
</dbReference>
<keyword evidence="5 9" id="KW-0472">Membrane</keyword>
<dbReference type="Pfam" id="PF00211">
    <property type="entry name" value="Guanylate_cyc"/>
    <property type="match status" value="1"/>
</dbReference>
<dbReference type="AlphaFoldDB" id="A0A9X2XZK3"/>
<comment type="caution">
    <text evidence="12">The sequence shown here is derived from an EMBL/GenBank/DDBJ whole genome shotgun (WGS) entry which is preliminary data.</text>
</comment>